<name>A0A2K3NF35_TRIPR</name>
<evidence type="ECO:0000313" key="1">
    <source>
        <dbReference type="EMBL" id="PNY01629.1"/>
    </source>
</evidence>
<sequence length="29" mass="3417">RGRYTKVDFKVVMEAAKEELKNFIGKDML</sequence>
<reference evidence="1 2" key="2">
    <citation type="journal article" date="2017" name="Front. Plant Sci.">
        <title>Gene Classification and Mining of Molecular Markers Useful in Red Clover (Trifolium pratense) Breeding.</title>
        <authorList>
            <person name="Istvanek J."/>
            <person name="Dluhosova J."/>
            <person name="Dluhos P."/>
            <person name="Patkova L."/>
            <person name="Nedelnik J."/>
            <person name="Repkova J."/>
        </authorList>
    </citation>
    <scope>NUCLEOTIDE SEQUENCE [LARGE SCALE GENOMIC DNA]</scope>
    <source>
        <strain evidence="2">cv. Tatra</strain>
        <tissue evidence="1">Young leaves</tissue>
    </source>
</reference>
<organism evidence="1 2">
    <name type="scientific">Trifolium pratense</name>
    <name type="common">Red clover</name>
    <dbReference type="NCBI Taxonomy" id="57577"/>
    <lineage>
        <taxon>Eukaryota</taxon>
        <taxon>Viridiplantae</taxon>
        <taxon>Streptophyta</taxon>
        <taxon>Embryophyta</taxon>
        <taxon>Tracheophyta</taxon>
        <taxon>Spermatophyta</taxon>
        <taxon>Magnoliopsida</taxon>
        <taxon>eudicotyledons</taxon>
        <taxon>Gunneridae</taxon>
        <taxon>Pentapetalae</taxon>
        <taxon>rosids</taxon>
        <taxon>fabids</taxon>
        <taxon>Fabales</taxon>
        <taxon>Fabaceae</taxon>
        <taxon>Papilionoideae</taxon>
        <taxon>50 kb inversion clade</taxon>
        <taxon>NPAAA clade</taxon>
        <taxon>Hologalegina</taxon>
        <taxon>IRL clade</taxon>
        <taxon>Trifolieae</taxon>
        <taxon>Trifolium</taxon>
    </lineage>
</organism>
<comment type="caution">
    <text evidence="1">The sequence shown here is derived from an EMBL/GenBank/DDBJ whole genome shotgun (WGS) entry which is preliminary data.</text>
</comment>
<evidence type="ECO:0000313" key="2">
    <source>
        <dbReference type="Proteomes" id="UP000236291"/>
    </source>
</evidence>
<proteinExistence type="predicted"/>
<feature type="non-terminal residue" evidence="1">
    <location>
        <position position="1"/>
    </location>
</feature>
<dbReference type="Proteomes" id="UP000236291">
    <property type="component" value="Unassembled WGS sequence"/>
</dbReference>
<accession>A0A2K3NF35</accession>
<dbReference type="EMBL" id="ASHM01020353">
    <property type="protein sequence ID" value="PNY01629.1"/>
    <property type="molecule type" value="Genomic_DNA"/>
</dbReference>
<protein>
    <submittedName>
        <fullName evidence="1">Uncharacterized protein</fullName>
    </submittedName>
</protein>
<gene>
    <name evidence="1" type="ORF">L195_g024930</name>
</gene>
<dbReference type="AlphaFoldDB" id="A0A2K3NF35"/>
<reference evidence="1 2" key="1">
    <citation type="journal article" date="2014" name="Am. J. Bot.">
        <title>Genome assembly and annotation for red clover (Trifolium pratense; Fabaceae).</title>
        <authorList>
            <person name="Istvanek J."/>
            <person name="Jaros M."/>
            <person name="Krenek A."/>
            <person name="Repkova J."/>
        </authorList>
    </citation>
    <scope>NUCLEOTIDE SEQUENCE [LARGE SCALE GENOMIC DNA]</scope>
    <source>
        <strain evidence="2">cv. Tatra</strain>
        <tissue evidence="1">Young leaves</tissue>
    </source>
</reference>